<name>A0A2G8LMU0_STIJA</name>
<evidence type="ECO:0000313" key="3">
    <source>
        <dbReference type="Proteomes" id="UP000230750"/>
    </source>
</evidence>
<protein>
    <submittedName>
        <fullName evidence="2">Uncharacterized protein</fullName>
    </submittedName>
</protein>
<accession>A0A2G8LMU0</accession>
<dbReference type="AlphaFoldDB" id="A0A2G8LMU0"/>
<keyword evidence="3" id="KW-1185">Reference proteome</keyword>
<feature type="region of interest" description="Disordered" evidence="1">
    <location>
        <begin position="1"/>
        <end position="26"/>
    </location>
</feature>
<dbReference type="EMBL" id="MRZV01000030">
    <property type="protein sequence ID" value="PIK61522.1"/>
    <property type="molecule type" value="Genomic_DNA"/>
</dbReference>
<dbReference type="OrthoDB" id="6107088at2759"/>
<comment type="caution">
    <text evidence="2">The sequence shown here is derived from an EMBL/GenBank/DDBJ whole genome shotgun (WGS) entry which is preliminary data.</text>
</comment>
<feature type="region of interest" description="Disordered" evidence="1">
    <location>
        <begin position="191"/>
        <end position="219"/>
    </location>
</feature>
<evidence type="ECO:0000256" key="1">
    <source>
        <dbReference type="SAM" id="MobiDB-lite"/>
    </source>
</evidence>
<evidence type="ECO:0000313" key="2">
    <source>
        <dbReference type="EMBL" id="PIK61522.1"/>
    </source>
</evidence>
<gene>
    <name evidence="2" type="ORF">BSL78_01535</name>
</gene>
<proteinExistence type="predicted"/>
<feature type="compositionally biased region" description="Polar residues" evidence="1">
    <location>
        <begin position="9"/>
        <end position="25"/>
    </location>
</feature>
<organism evidence="2 3">
    <name type="scientific">Stichopus japonicus</name>
    <name type="common">Sea cucumber</name>
    <dbReference type="NCBI Taxonomy" id="307972"/>
    <lineage>
        <taxon>Eukaryota</taxon>
        <taxon>Metazoa</taxon>
        <taxon>Echinodermata</taxon>
        <taxon>Eleutherozoa</taxon>
        <taxon>Echinozoa</taxon>
        <taxon>Holothuroidea</taxon>
        <taxon>Aspidochirotacea</taxon>
        <taxon>Aspidochirotida</taxon>
        <taxon>Stichopodidae</taxon>
        <taxon>Apostichopus</taxon>
    </lineage>
</organism>
<dbReference type="Proteomes" id="UP000230750">
    <property type="component" value="Unassembled WGS sequence"/>
</dbReference>
<sequence>MANHVLASSYEQVTHNRLPQRSQRLPRNRTGAFIELHHGPQKVPHRSIPPLARPRGVPATSSSSSYSKSTGQKQVVQNIRARQEWKGGFYPQPVKKSRSKQLHEKIDHRPSPHLLHGLPDYRDLTRRSARNFVAASNNGVTHLEDLRSESMNSFSVQSTTETVYDDMSSIAGLEEVYKKIIKEEALTQLSNKDRRGRRKSENKQSPLLIRSFRNPQNPHPVVQYSDIRDSNSPNKNHYISHPPVPAPFFYNSRTLPKAADHGGSRVHLSRLSGTRSSDHILAAPGVGILTKSALGFTRQHSPPPGIEGQPPPALTSRGKLTDSDERLGMMGRFRVPSTTPATSTPDIQKALEDAGANDDPVILPEYTDDEHTDNNSVVQSTECIDDAQSSPCVPSGIMLSLETDEGVSKVIDLEEEEERNKRDVIEYHAVQRALQSTTEDEIAEEQIVDECKEVRQHQQDLLRYNRNQLNRTLKVLRTIDI</sequence>
<feature type="region of interest" description="Disordered" evidence="1">
    <location>
        <begin position="39"/>
        <end position="73"/>
    </location>
</feature>
<reference evidence="2 3" key="1">
    <citation type="journal article" date="2017" name="PLoS Biol.">
        <title>The sea cucumber genome provides insights into morphological evolution and visceral regeneration.</title>
        <authorList>
            <person name="Zhang X."/>
            <person name="Sun L."/>
            <person name="Yuan J."/>
            <person name="Sun Y."/>
            <person name="Gao Y."/>
            <person name="Zhang L."/>
            <person name="Li S."/>
            <person name="Dai H."/>
            <person name="Hamel J.F."/>
            <person name="Liu C."/>
            <person name="Yu Y."/>
            <person name="Liu S."/>
            <person name="Lin W."/>
            <person name="Guo K."/>
            <person name="Jin S."/>
            <person name="Xu P."/>
            <person name="Storey K.B."/>
            <person name="Huan P."/>
            <person name="Zhang T."/>
            <person name="Zhou Y."/>
            <person name="Zhang J."/>
            <person name="Lin C."/>
            <person name="Li X."/>
            <person name="Xing L."/>
            <person name="Huo D."/>
            <person name="Sun M."/>
            <person name="Wang L."/>
            <person name="Mercier A."/>
            <person name="Li F."/>
            <person name="Yang H."/>
            <person name="Xiang J."/>
        </authorList>
    </citation>
    <scope>NUCLEOTIDE SEQUENCE [LARGE SCALE GENOMIC DNA]</scope>
    <source>
        <strain evidence="2">Shaxun</strain>
        <tissue evidence="2">Muscle</tissue>
    </source>
</reference>